<reference evidence="1 2" key="1">
    <citation type="submission" date="2019-06" db="EMBL/GenBank/DDBJ databases">
        <title>Description of Kitasatospora acidophila sp. nov. isolated from pine grove soil, and reclassification of Streptomyces novaecaesareae to Kitasatospora novaeceasareae comb. nov.</title>
        <authorList>
            <person name="Kim M.J."/>
        </authorList>
    </citation>
    <scope>NUCLEOTIDE SEQUENCE [LARGE SCALE GENOMIC DNA]</scope>
    <source>
        <strain evidence="1 2">MMS16-CNU292</strain>
    </source>
</reference>
<keyword evidence="2" id="KW-1185">Reference proteome</keyword>
<dbReference type="PANTHER" id="PTHR11228">
    <property type="entry name" value="RADICAL SAM DOMAIN PROTEIN"/>
    <property type="match status" value="1"/>
</dbReference>
<proteinExistence type="predicted"/>
<dbReference type="Pfam" id="PF13353">
    <property type="entry name" value="Fer4_12"/>
    <property type="match status" value="1"/>
</dbReference>
<evidence type="ECO:0000313" key="1">
    <source>
        <dbReference type="EMBL" id="TQF04744.1"/>
    </source>
</evidence>
<evidence type="ECO:0000313" key="2">
    <source>
        <dbReference type="Proteomes" id="UP000319103"/>
    </source>
</evidence>
<name>A0A540W8Q1_9ACTN</name>
<dbReference type="OrthoDB" id="7021155at2"/>
<dbReference type="InterPro" id="IPR058240">
    <property type="entry name" value="rSAM_sf"/>
</dbReference>
<dbReference type="Proteomes" id="UP000319103">
    <property type="component" value="Unassembled WGS sequence"/>
</dbReference>
<dbReference type="EMBL" id="VIGB01000003">
    <property type="protein sequence ID" value="TQF04744.1"/>
    <property type="molecule type" value="Genomic_DNA"/>
</dbReference>
<sequence length="396" mass="43815">MIKEGAHTFIAGRGPVTPFLGKYAPKCDDVFDRIEHRFAAAGLAGMRYRPLRIELELTTKCNDSCPSCGMGALPLAQGITVTPDQRARIVDEFDSIGLPTAAVTGGEPFVAAHALYPLIKALRQRGIDISKLTSNGLWGASERRMTRTFEQLKKADFFGNQLVVPLIMLSIGEQTMPLEWVARILHHAVTHYSDRELNVAVSSLADPADRQHKIYELIATYERRYGDFPHDRVHSTMRVYLDNERLPEQKKQDRPGHTSVRRWMDACFDCFAPTVGTYILPSALLKQDGRWYSCASFDVPDSLGFGNIFTDSLRTILERANSSEYLQLIATGGGLKGLHGAVPAEFTENTTCGGFCDSCGLLSGEFRKAKGLPPATPLPIFKPEDLLRRPTLAVAE</sequence>
<dbReference type="CDD" id="cd21109">
    <property type="entry name" value="SPASM"/>
    <property type="match status" value="1"/>
</dbReference>
<gene>
    <name evidence="1" type="ORF">E6W39_24125</name>
</gene>
<protein>
    <submittedName>
        <fullName evidence="1">4Fe-4S cluster-binding domain-containing protein</fullName>
    </submittedName>
</protein>
<dbReference type="InterPro" id="IPR050377">
    <property type="entry name" value="Radical_SAM_PqqE_MftC-like"/>
</dbReference>
<accession>A0A540W8Q1</accession>
<organism evidence="1 2">
    <name type="scientific">Kitasatospora acidiphila</name>
    <dbReference type="NCBI Taxonomy" id="2567942"/>
    <lineage>
        <taxon>Bacteria</taxon>
        <taxon>Bacillati</taxon>
        <taxon>Actinomycetota</taxon>
        <taxon>Actinomycetes</taxon>
        <taxon>Kitasatosporales</taxon>
        <taxon>Streptomycetaceae</taxon>
        <taxon>Kitasatospora</taxon>
    </lineage>
</organism>
<dbReference type="SUPFAM" id="SSF102114">
    <property type="entry name" value="Radical SAM enzymes"/>
    <property type="match status" value="1"/>
</dbReference>
<dbReference type="Gene3D" id="3.20.20.70">
    <property type="entry name" value="Aldolase class I"/>
    <property type="match status" value="1"/>
</dbReference>
<dbReference type="PANTHER" id="PTHR11228:SF7">
    <property type="entry name" value="PQQA PEPTIDE CYCLASE"/>
    <property type="match status" value="1"/>
</dbReference>
<dbReference type="InterPro" id="IPR013785">
    <property type="entry name" value="Aldolase_TIM"/>
</dbReference>
<comment type="caution">
    <text evidence="1">The sequence shown here is derived from an EMBL/GenBank/DDBJ whole genome shotgun (WGS) entry which is preliminary data.</text>
</comment>
<dbReference type="RefSeq" id="WP_141635299.1">
    <property type="nucleotide sequence ID" value="NZ_VIGB01000003.1"/>
</dbReference>
<dbReference type="AlphaFoldDB" id="A0A540W8Q1"/>